<feature type="compositionally biased region" description="Basic and acidic residues" evidence="1">
    <location>
        <begin position="86"/>
        <end position="96"/>
    </location>
</feature>
<organism evidence="2 3">
    <name type="scientific">Cudoniella acicularis</name>
    <dbReference type="NCBI Taxonomy" id="354080"/>
    <lineage>
        <taxon>Eukaryota</taxon>
        <taxon>Fungi</taxon>
        <taxon>Dikarya</taxon>
        <taxon>Ascomycota</taxon>
        <taxon>Pezizomycotina</taxon>
        <taxon>Leotiomycetes</taxon>
        <taxon>Helotiales</taxon>
        <taxon>Tricladiaceae</taxon>
        <taxon>Cudoniella</taxon>
    </lineage>
</organism>
<accession>A0A8H4R8A2</accession>
<dbReference type="Proteomes" id="UP000566819">
    <property type="component" value="Unassembled WGS sequence"/>
</dbReference>
<evidence type="ECO:0000313" key="2">
    <source>
        <dbReference type="EMBL" id="KAF4624743.1"/>
    </source>
</evidence>
<feature type="compositionally biased region" description="Basic and acidic residues" evidence="1">
    <location>
        <begin position="444"/>
        <end position="461"/>
    </location>
</feature>
<feature type="compositionally biased region" description="Basic and acidic residues" evidence="1">
    <location>
        <begin position="469"/>
        <end position="479"/>
    </location>
</feature>
<gene>
    <name evidence="2" type="ORF">G7Y89_g13427</name>
</gene>
<protein>
    <submittedName>
        <fullName evidence="2">Uncharacterized protein</fullName>
    </submittedName>
</protein>
<evidence type="ECO:0000256" key="1">
    <source>
        <dbReference type="SAM" id="MobiDB-lite"/>
    </source>
</evidence>
<keyword evidence="3" id="KW-1185">Reference proteome</keyword>
<sequence length="499" mass="54604">MSHYPAKTKHLRNTTALVLNPTFLPPSFFHQHNHLPAPQLPNKAGAIHADQYTVTATTKMATTRSGHSSPDKAATVPKPKAGTKRKSPEKSHEKPSADPANPPKKRGRPPKKAKKEQKTIEETIANSNGEAVEETKAKENGHGEESSQENSNATDHKGIENGEKEKAESGDAVKEPEKNAFEEVKSDSADAKAAAQSEQEDKSADITANNASVVADADRDAAVSSSILEKGIIYFFFRGRVGIEDPQSLEDVARSYIVLRPLPIGAKIGEGPMQDDGRARLLALPKKMLPKSRRDRFLTFVEKSGVSIKDIREQFASSEYATKTSGTSNTPAATPSAEGIYAIISTGRESHLAYHVTIPKEIGEVQKELGINKKGSFVVSAKNPEASGPANSTLGNPAKYLEEIQKKFCGLRWMPLIPELLEYEATQFLVIGEGMGELGKVVEEQEKDKENNAKKKPVEEVEKLEEEDHDRVEGLKEDDPVFADLDLSSKEYPHLQTTW</sequence>
<feature type="compositionally biased region" description="Basic residues" evidence="1">
    <location>
        <begin position="103"/>
        <end position="115"/>
    </location>
</feature>
<proteinExistence type="predicted"/>
<dbReference type="PANTHER" id="PTHR34776:SF1">
    <property type="entry name" value="F17F16.3 PROTEIN"/>
    <property type="match status" value="1"/>
</dbReference>
<feature type="region of interest" description="Disordered" evidence="1">
    <location>
        <begin position="444"/>
        <end position="479"/>
    </location>
</feature>
<evidence type="ECO:0000313" key="3">
    <source>
        <dbReference type="Proteomes" id="UP000566819"/>
    </source>
</evidence>
<name>A0A8H4R8A2_9HELO</name>
<dbReference type="AlphaFoldDB" id="A0A8H4R8A2"/>
<dbReference type="OrthoDB" id="1028014at2759"/>
<dbReference type="PANTHER" id="PTHR34776">
    <property type="entry name" value="F17F16.3 PROTEIN"/>
    <property type="match status" value="1"/>
</dbReference>
<dbReference type="EMBL" id="JAAMPI010001566">
    <property type="protein sequence ID" value="KAF4624743.1"/>
    <property type="molecule type" value="Genomic_DNA"/>
</dbReference>
<feature type="compositionally biased region" description="Basic and acidic residues" evidence="1">
    <location>
        <begin position="133"/>
        <end position="145"/>
    </location>
</feature>
<feature type="compositionally biased region" description="Basic and acidic residues" evidence="1">
    <location>
        <begin position="154"/>
        <end position="190"/>
    </location>
</feature>
<comment type="caution">
    <text evidence="2">The sequence shown here is derived from an EMBL/GenBank/DDBJ whole genome shotgun (WGS) entry which is preliminary data.</text>
</comment>
<feature type="region of interest" description="Disordered" evidence="1">
    <location>
        <begin position="60"/>
        <end position="204"/>
    </location>
</feature>
<reference evidence="2 3" key="1">
    <citation type="submission" date="2020-03" db="EMBL/GenBank/DDBJ databases">
        <title>Draft Genome Sequence of Cudoniella acicularis.</title>
        <authorList>
            <person name="Buettner E."/>
            <person name="Kellner H."/>
        </authorList>
    </citation>
    <scope>NUCLEOTIDE SEQUENCE [LARGE SCALE GENOMIC DNA]</scope>
    <source>
        <strain evidence="2 3">DSM 108380</strain>
    </source>
</reference>